<dbReference type="Gene3D" id="2.40.30.10">
    <property type="entry name" value="Translation factors"/>
    <property type="match status" value="1"/>
</dbReference>
<keyword evidence="5" id="KW-0342">GTP-binding</keyword>
<evidence type="ECO:0000256" key="2">
    <source>
        <dbReference type="ARBA" id="ARBA00022540"/>
    </source>
</evidence>
<keyword evidence="4" id="KW-0648">Protein biosynthesis</keyword>
<feature type="non-terminal residue" evidence="7">
    <location>
        <position position="206"/>
    </location>
</feature>
<feature type="non-terminal residue" evidence="7">
    <location>
        <position position="1"/>
    </location>
</feature>
<dbReference type="GO" id="GO:0003743">
    <property type="term" value="F:translation initiation factor activity"/>
    <property type="evidence" value="ECO:0007669"/>
    <property type="project" value="UniProtKB-KW"/>
</dbReference>
<evidence type="ECO:0000313" key="8">
    <source>
        <dbReference type="Proteomes" id="UP000553632"/>
    </source>
</evidence>
<keyword evidence="3" id="KW-0547">Nucleotide-binding</keyword>
<protein>
    <recommendedName>
        <fullName evidence="6">Tr-type G domain-containing protein</fullName>
    </recommendedName>
</protein>
<organism evidence="7 8">
    <name type="scientific">Perkinsus olseni</name>
    <name type="common">Perkinsus atlanticus</name>
    <dbReference type="NCBI Taxonomy" id="32597"/>
    <lineage>
        <taxon>Eukaryota</taxon>
        <taxon>Sar</taxon>
        <taxon>Alveolata</taxon>
        <taxon>Perkinsozoa</taxon>
        <taxon>Perkinsea</taxon>
        <taxon>Perkinsida</taxon>
        <taxon>Perkinsidae</taxon>
        <taxon>Perkinsus</taxon>
    </lineage>
</organism>
<feature type="domain" description="Tr-type G" evidence="6">
    <location>
        <begin position="1"/>
        <end position="154"/>
    </location>
</feature>
<dbReference type="InterPro" id="IPR027417">
    <property type="entry name" value="P-loop_NTPase"/>
</dbReference>
<dbReference type="InterPro" id="IPR005225">
    <property type="entry name" value="Small_GTP-bd"/>
</dbReference>
<dbReference type="PRINTS" id="PR00315">
    <property type="entry name" value="ELONGATNFCT"/>
</dbReference>
<dbReference type="OMA" id="DWEDSMM"/>
<dbReference type="GO" id="GO:0003924">
    <property type="term" value="F:GTPase activity"/>
    <property type="evidence" value="ECO:0007669"/>
    <property type="project" value="InterPro"/>
</dbReference>
<name>A0A7J6UQC0_PEROL</name>
<dbReference type="NCBIfam" id="TIGR00231">
    <property type="entry name" value="small_GTP"/>
    <property type="match status" value="1"/>
</dbReference>
<gene>
    <name evidence="7" type="ORF">FOZ63_013777</name>
</gene>
<evidence type="ECO:0000256" key="4">
    <source>
        <dbReference type="ARBA" id="ARBA00022917"/>
    </source>
</evidence>
<dbReference type="Pfam" id="PF00009">
    <property type="entry name" value="GTP_EFTU"/>
    <property type="match status" value="1"/>
</dbReference>
<comment type="caution">
    <text evidence="7">The sequence shown here is derived from an EMBL/GenBank/DDBJ whole genome shotgun (WGS) entry which is preliminary data.</text>
</comment>
<dbReference type="SUPFAM" id="SSF52540">
    <property type="entry name" value="P-loop containing nucleoside triphosphate hydrolases"/>
    <property type="match status" value="1"/>
</dbReference>
<accession>A0A7J6UQC0</accession>
<dbReference type="InterPro" id="IPR015760">
    <property type="entry name" value="TIF_IF2"/>
</dbReference>
<dbReference type="AlphaFoldDB" id="A0A7J6UQC0"/>
<keyword evidence="2" id="KW-0396">Initiation factor</keyword>
<dbReference type="Gene3D" id="3.40.50.300">
    <property type="entry name" value="P-loop containing nucleotide triphosphate hydrolases"/>
    <property type="match status" value="1"/>
</dbReference>
<evidence type="ECO:0000256" key="5">
    <source>
        <dbReference type="ARBA" id="ARBA00023134"/>
    </source>
</evidence>
<dbReference type="InterPro" id="IPR000795">
    <property type="entry name" value="T_Tr_GTP-bd_dom"/>
</dbReference>
<dbReference type="GO" id="GO:0005737">
    <property type="term" value="C:cytoplasm"/>
    <property type="evidence" value="ECO:0007669"/>
    <property type="project" value="TreeGrafter"/>
</dbReference>
<comment type="similarity">
    <text evidence="1">Belongs to the TRAFAC class translation factor GTPase superfamily. Classic translation factor GTPase family. IF-2 subfamily.</text>
</comment>
<evidence type="ECO:0000256" key="1">
    <source>
        <dbReference type="ARBA" id="ARBA00007733"/>
    </source>
</evidence>
<dbReference type="Proteomes" id="UP000553632">
    <property type="component" value="Unassembled WGS sequence"/>
</dbReference>
<evidence type="ECO:0000259" key="6">
    <source>
        <dbReference type="PROSITE" id="PS51722"/>
    </source>
</evidence>
<dbReference type="CDD" id="cd01887">
    <property type="entry name" value="IF2_eIF5B"/>
    <property type="match status" value="1"/>
</dbReference>
<evidence type="ECO:0000256" key="3">
    <source>
        <dbReference type="ARBA" id="ARBA00022741"/>
    </source>
</evidence>
<dbReference type="EMBL" id="JABANO010000280">
    <property type="protein sequence ID" value="KAF4759367.1"/>
    <property type="molecule type" value="Genomic_DNA"/>
</dbReference>
<reference evidence="7 8" key="1">
    <citation type="submission" date="2020-04" db="EMBL/GenBank/DDBJ databases">
        <title>Perkinsus olseni comparative genomics.</title>
        <authorList>
            <person name="Bogema D.R."/>
        </authorList>
    </citation>
    <scope>NUCLEOTIDE SEQUENCE [LARGE SCALE GENOMIC DNA]</scope>
    <source>
        <strain evidence="7 8">ATCC PRA-207</strain>
    </source>
</reference>
<dbReference type="GO" id="GO:0005525">
    <property type="term" value="F:GTP binding"/>
    <property type="evidence" value="ECO:0007669"/>
    <property type="project" value="UniProtKB-KW"/>
</dbReference>
<evidence type="ECO:0000313" key="7">
    <source>
        <dbReference type="EMBL" id="KAF4759367.1"/>
    </source>
</evidence>
<proteinExistence type="inferred from homology"/>
<sequence>LDALRKSNIAAGEAGGITQRVGAFTMMGPATAERITFIDTPGHAAFSSMRERGANVTDIVILVVAADDGIRQQTVEAVNHARAAGCPIIVAISKIDKAEENRLQTLEKELKEQLGLVSENIGGTVQVVPICAPKEEGLVELEEAMLLEASVIDEKDETLLEFDKSMPAKAFILEARVHHRQGRILNLVMRDGTLKVGEWVTVGENA</sequence>
<keyword evidence="8" id="KW-1185">Reference proteome</keyword>
<dbReference type="PANTHER" id="PTHR43381:SF20">
    <property type="entry name" value="TRANSLATION INITIATION FACTOR IF-2, MITOCHONDRIAL"/>
    <property type="match status" value="1"/>
</dbReference>
<dbReference type="PANTHER" id="PTHR43381">
    <property type="entry name" value="TRANSLATION INITIATION FACTOR IF-2-RELATED"/>
    <property type="match status" value="1"/>
</dbReference>
<dbReference type="PROSITE" id="PS51722">
    <property type="entry name" value="G_TR_2"/>
    <property type="match status" value="1"/>
</dbReference>